<protein>
    <submittedName>
        <fullName evidence="3">Plasmid stabilization system protein ParE</fullName>
    </submittedName>
</protein>
<comment type="caution">
    <text evidence="3">The sequence shown here is derived from an EMBL/GenBank/DDBJ whole genome shotgun (WGS) entry which is preliminary data.</text>
</comment>
<dbReference type="PANTHER" id="PTHR33755">
    <property type="entry name" value="TOXIN PARE1-RELATED"/>
    <property type="match status" value="1"/>
</dbReference>
<dbReference type="RefSeq" id="WP_347339329.1">
    <property type="nucleotide sequence ID" value="NZ_JACHIH010000008.1"/>
</dbReference>
<keyword evidence="4" id="KW-1185">Reference proteome</keyword>
<dbReference type="EMBL" id="JACHIH010000008">
    <property type="protein sequence ID" value="MBB5047076.1"/>
    <property type="molecule type" value="Genomic_DNA"/>
</dbReference>
<evidence type="ECO:0000313" key="3">
    <source>
        <dbReference type="EMBL" id="MBB5047076.1"/>
    </source>
</evidence>
<accession>A0A7W8DZP9</accession>
<name>A0A7W8DZP9_9BRAD</name>
<evidence type="ECO:0000313" key="4">
    <source>
        <dbReference type="Proteomes" id="UP000542353"/>
    </source>
</evidence>
<dbReference type="Proteomes" id="UP000542353">
    <property type="component" value="Unassembled WGS sequence"/>
</dbReference>
<gene>
    <name evidence="3" type="ORF">HNR60_001828</name>
</gene>
<dbReference type="InterPro" id="IPR051803">
    <property type="entry name" value="TA_system_RelE-like_toxin"/>
</dbReference>
<dbReference type="Pfam" id="PF05016">
    <property type="entry name" value="ParE_toxin"/>
    <property type="match status" value="1"/>
</dbReference>
<proteinExistence type="inferred from homology"/>
<dbReference type="AlphaFoldDB" id="A0A7W8DZP9"/>
<evidence type="ECO:0000256" key="2">
    <source>
        <dbReference type="ARBA" id="ARBA00022649"/>
    </source>
</evidence>
<comment type="similarity">
    <text evidence="1">Belongs to the RelE toxin family.</text>
</comment>
<dbReference type="InterPro" id="IPR007712">
    <property type="entry name" value="RelE/ParE_toxin"/>
</dbReference>
<organism evidence="3 4">
    <name type="scientific">Rhodopseudomonas rhenobacensis</name>
    <dbReference type="NCBI Taxonomy" id="87461"/>
    <lineage>
        <taxon>Bacteria</taxon>
        <taxon>Pseudomonadati</taxon>
        <taxon>Pseudomonadota</taxon>
        <taxon>Alphaproteobacteria</taxon>
        <taxon>Hyphomicrobiales</taxon>
        <taxon>Nitrobacteraceae</taxon>
        <taxon>Rhodopseudomonas</taxon>
    </lineage>
</organism>
<dbReference type="InterPro" id="IPR035093">
    <property type="entry name" value="RelE/ParE_toxin_dom_sf"/>
</dbReference>
<reference evidence="3 4" key="1">
    <citation type="submission" date="2020-08" db="EMBL/GenBank/DDBJ databases">
        <title>Genomic Encyclopedia of Type Strains, Phase IV (KMG-IV): sequencing the most valuable type-strain genomes for metagenomic binning, comparative biology and taxonomic classification.</title>
        <authorList>
            <person name="Goeker M."/>
        </authorList>
    </citation>
    <scope>NUCLEOTIDE SEQUENCE [LARGE SCALE GENOMIC DNA]</scope>
    <source>
        <strain evidence="3 4">DSM 12706</strain>
    </source>
</reference>
<sequence length="95" mass="10899">MKLRFTIRAAAELDEVLSSIERQSPQGAQHIKQRLFAVIALLRQYPQAGRLTNKAGLRRVVAYPYPYQIYYRAGDAEIVIHGVRHSARRPLSRPK</sequence>
<dbReference type="Gene3D" id="3.30.2310.20">
    <property type="entry name" value="RelE-like"/>
    <property type="match status" value="1"/>
</dbReference>
<keyword evidence="2" id="KW-1277">Toxin-antitoxin system</keyword>
<evidence type="ECO:0000256" key="1">
    <source>
        <dbReference type="ARBA" id="ARBA00006226"/>
    </source>
</evidence>